<evidence type="ECO:0000256" key="5">
    <source>
        <dbReference type="ARBA" id="ARBA00023306"/>
    </source>
</evidence>
<dbReference type="InterPro" id="IPR044898">
    <property type="entry name" value="CDI_dom_sf"/>
</dbReference>
<dbReference type="GO" id="GO:0051726">
    <property type="term" value="P:regulation of cell cycle"/>
    <property type="evidence" value="ECO:0007669"/>
    <property type="project" value="InterPro"/>
</dbReference>
<comment type="caution">
    <text evidence="8">The sequence shown here is derived from an EMBL/GenBank/DDBJ whole genome shotgun (WGS) entry which is preliminary data.</text>
</comment>
<proteinExistence type="inferred from homology"/>
<dbReference type="AlphaFoldDB" id="A0A8J5JQN4"/>
<feature type="region of interest" description="Disordered" evidence="6">
    <location>
        <begin position="112"/>
        <end position="155"/>
    </location>
</feature>
<reference evidence="8" key="1">
    <citation type="journal article" date="2021" name="Sci. Adv.">
        <title>The American lobster genome reveals insights on longevity, neural, and immune adaptations.</title>
        <authorList>
            <person name="Polinski J.M."/>
            <person name="Zimin A.V."/>
            <person name="Clark K.F."/>
            <person name="Kohn A.B."/>
            <person name="Sadowski N."/>
            <person name="Timp W."/>
            <person name="Ptitsyn A."/>
            <person name="Khanna P."/>
            <person name="Romanova D.Y."/>
            <person name="Williams P."/>
            <person name="Greenwood S.J."/>
            <person name="Moroz L.L."/>
            <person name="Walt D.R."/>
            <person name="Bodnar A.G."/>
        </authorList>
    </citation>
    <scope>NUCLEOTIDE SEQUENCE</scope>
    <source>
        <strain evidence="8">GMGI-L3</strain>
    </source>
</reference>
<comment type="similarity">
    <text evidence="2">Belongs to the CDI family.</text>
</comment>
<keyword evidence="3" id="KW-0649">Protein kinase inhibitor</keyword>
<dbReference type="GO" id="GO:0005634">
    <property type="term" value="C:nucleus"/>
    <property type="evidence" value="ECO:0007669"/>
    <property type="project" value="UniProtKB-SubCell"/>
</dbReference>
<evidence type="ECO:0000313" key="9">
    <source>
        <dbReference type="Proteomes" id="UP000747542"/>
    </source>
</evidence>
<evidence type="ECO:0000313" key="8">
    <source>
        <dbReference type="EMBL" id="KAG7159073.1"/>
    </source>
</evidence>
<feature type="compositionally biased region" description="Basic residues" evidence="6">
    <location>
        <begin position="138"/>
        <end position="154"/>
    </location>
</feature>
<dbReference type="InterPro" id="IPR003175">
    <property type="entry name" value="CDI_dom"/>
</dbReference>
<evidence type="ECO:0000256" key="4">
    <source>
        <dbReference type="ARBA" id="ARBA00023242"/>
    </source>
</evidence>
<dbReference type="Gene3D" id="4.10.365.10">
    <property type="entry name" value="p27"/>
    <property type="match status" value="1"/>
</dbReference>
<evidence type="ECO:0000256" key="6">
    <source>
        <dbReference type="SAM" id="MobiDB-lite"/>
    </source>
</evidence>
<keyword evidence="5" id="KW-0131">Cell cycle</keyword>
<evidence type="ECO:0000256" key="3">
    <source>
        <dbReference type="ARBA" id="ARBA00023013"/>
    </source>
</evidence>
<dbReference type="Proteomes" id="UP000747542">
    <property type="component" value="Unassembled WGS sequence"/>
</dbReference>
<protein>
    <submittedName>
        <fullName evidence="8">Cyclin-dependent kinase inhibitor 1B-like</fullName>
    </submittedName>
</protein>
<organism evidence="8 9">
    <name type="scientific">Homarus americanus</name>
    <name type="common">American lobster</name>
    <dbReference type="NCBI Taxonomy" id="6706"/>
    <lineage>
        <taxon>Eukaryota</taxon>
        <taxon>Metazoa</taxon>
        <taxon>Ecdysozoa</taxon>
        <taxon>Arthropoda</taxon>
        <taxon>Crustacea</taxon>
        <taxon>Multicrustacea</taxon>
        <taxon>Malacostraca</taxon>
        <taxon>Eumalacostraca</taxon>
        <taxon>Eucarida</taxon>
        <taxon>Decapoda</taxon>
        <taxon>Pleocyemata</taxon>
        <taxon>Astacidea</taxon>
        <taxon>Nephropoidea</taxon>
        <taxon>Nephropidae</taxon>
        <taxon>Homarus</taxon>
    </lineage>
</organism>
<dbReference type="PANTHER" id="PTHR10265:SF45">
    <property type="entry name" value="DACAPO"/>
    <property type="match status" value="1"/>
</dbReference>
<evidence type="ECO:0000256" key="2">
    <source>
        <dbReference type="ARBA" id="ARBA00006726"/>
    </source>
</evidence>
<keyword evidence="9" id="KW-1185">Reference proteome</keyword>
<evidence type="ECO:0000259" key="7">
    <source>
        <dbReference type="Pfam" id="PF02234"/>
    </source>
</evidence>
<feature type="compositionally biased region" description="Low complexity" evidence="6">
    <location>
        <begin position="112"/>
        <end position="137"/>
    </location>
</feature>
<gene>
    <name evidence="8" type="primary">Cdkn1b-L</name>
    <name evidence="8" type="ORF">Hamer_G024168</name>
</gene>
<evidence type="ECO:0000256" key="1">
    <source>
        <dbReference type="ARBA" id="ARBA00004123"/>
    </source>
</evidence>
<dbReference type="EMBL" id="JAHLQT010033913">
    <property type="protein sequence ID" value="KAG7159073.1"/>
    <property type="molecule type" value="Genomic_DNA"/>
</dbReference>
<dbReference type="PANTHER" id="PTHR10265">
    <property type="entry name" value="CYCLIN-DEPENDENT KINASE INHIBITOR 1"/>
    <property type="match status" value="1"/>
</dbReference>
<comment type="subcellular location">
    <subcellularLocation>
        <location evidence="1">Nucleus</location>
    </subcellularLocation>
</comment>
<keyword evidence="4" id="KW-0539">Nucleus</keyword>
<dbReference type="Pfam" id="PF02234">
    <property type="entry name" value="CDI"/>
    <property type="match status" value="1"/>
</dbReference>
<dbReference type="GO" id="GO:0004861">
    <property type="term" value="F:cyclin-dependent protein serine/threonine kinase inhibitor activity"/>
    <property type="evidence" value="ECO:0007669"/>
    <property type="project" value="InterPro"/>
</dbReference>
<feature type="domain" description="Cyclin-dependent kinase inhibitor" evidence="7">
    <location>
        <begin position="50"/>
        <end position="98"/>
    </location>
</feature>
<sequence length="211" mass="23868">MGRVCVDEVTNMSLPRLLNSRMLELRRQLVASSSSSNTTRDPPPLHLSRNLFGTVDLQHNLKFAQQEMDKIHQADSKRWNFDFLAEKPKDGDYKWQKVDENTPQTCNIPRLTCRTPRTTTTTSSSTSTDSTFTSTHTTSRRNNKGVKRLHKKPSGKVTQKLCTDFFKQVKVSKNPCVSNEQKDAGAEVTANTQSVSIKLSDVLKIRSLNVR</sequence>
<name>A0A8J5JQN4_HOMAM</name>
<accession>A0A8J5JQN4</accession>